<dbReference type="PANTHER" id="PTHR34136:SF1">
    <property type="entry name" value="UDP-N-ACETYL-D-MANNOSAMINURONIC ACID TRANSFERASE"/>
    <property type="match status" value="1"/>
</dbReference>
<evidence type="ECO:0000313" key="3">
    <source>
        <dbReference type="EMBL" id="TBU88179.1"/>
    </source>
</evidence>
<sequence length="228" mass="26085">MILGFLNQHGYNIAHNNPAVRRNFMQMNYLLRDGIGVKLACSLNGLQPKANLNGSDFIPRLIDHLLSDSNSDNYQLFAMGTQEPWLSEGARTLFGGKPFHAIDGFQPTQDYIDFIRQHRRLGKTPIIVMAMGMPRQEEIAALLQRELQCPALMICGGAILDFSAQRFSRAPEAVRKLGMEWLFRLAMEPRRLFKRYIVGIPQFFYYVARNGLNSTVRVSEQRAYDRKS</sequence>
<dbReference type="InterPro" id="IPR004629">
    <property type="entry name" value="WecG_TagA_CpsF"/>
</dbReference>
<dbReference type="AlphaFoldDB" id="A0A4Q9QW78"/>
<keyword evidence="1" id="KW-0328">Glycosyltransferase</keyword>
<evidence type="ECO:0000256" key="2">
    <source>
        <dbReference type="ARBA" id="ARBA00022679"/>
    </source>
</evidence>
<dbReference type="EMBL" id="QJUM01000013">
    <property type="protein sequence ID" value="TBV05497.1"/>
    <property type="molecule type" value="Genomic_DNA"/>
</dbReference>
<dbReference type="PANTHER" id="PTHR34136">
    <property type="match status" value="1"/>
</dbReference>
<dbReference type="EMBL" id="QJUL01000032">
    <property type="protein sequence ID" value="TBU88179.1"/>
    <property type="molecule type" value="Genomic_DNA"/>
</dbReference>
<proteinExistence type="predicted"/>
<dbReference type="OrthoDB" id="9808602at2"/>
<protein>
    <submittedName>
        <fullName evidence="3">Glycosyltransferase</fullName>
    </submittedName>
</protein>
<dbReference type="CDD" id="cd06533">
    <property type="entry name" value="Glyco_transf_WecG_TagA"/>
    <property type="match status" value="1"/>
</dbReference>
<dbReference type="Proteomes" id="UP000293172">
    <property type="component" value="Unassembled WGS sequence"/>
</dbReference>
<evidence type="ECO:0000313" key="4">
    <source>
        <dbReference type="EMBL" id="TBV05497.1"/>
    </source>
</evidence>
<evidence type="ECO:0000256" key="1">
    <source>
        <dbReference type="ARBA" id="ARBA00022676"/>
    </source>
</evidence>
<keyword evidence="2 3" id="KW-0808">Transferase</keyword>
<gene>
    <name evidence="4" type="ORF">DNK34_12785</name>
    <name evidence="3" type="ORF">DNK44_18930</name>
</gene>
<dbReference type="GO" id="GO:0016758">
    <property type="term" value="F:hexosyltransferase activity"/>
    <property type="evidence" value="ECO:0007669"/>
    <property type="project" value="TreeGrafter"/>
</dbReference>
<organism evidence="3 6">
    <name type="scientific">Phytopseudomonas dryadis</name>
    <dbReference type="NCBI Taxonomy" id="2487520"/>
    <lineage>
        <taxon>Bacteria</taxon>
        <taxon>Pseudomonadati</taxon>
        <taxon>Pseudomonadota</taxon>
        <taxon>Gammaproteobacteria</taxon>
        <taxon>Pseudomonadales</taxon>
        <taxon>Pseudomonadaceae</taxon>
        <taxon>Phytopseudomonas</taxon>
    </lineage>
</organism>
<dbReference type="Pfam" id="PF03808">
    <property type="entry name" value="Glyco_tran_WecG"/>
    <property type="match status" value="1"/>
</dbReference>
<evidence type="ECO:0000313" key="6">
    <source>
        <dbReference type="Proteomes" id="UP000293172"/>
    </source>
</evidence>
<evidence type="ECO:0000313" key="5">
    <source>
        <dbReference type="Proteomes" id="UP000291334"/>
    </source>
</evidence>
<accession>A0A4Q9QW78</accession>
<name>A0A4Q9QW78_9GAMM</name>
<dbReference type="Proteomes" id="UP000291334">
    <property type="component" value="Unassembled WGS sequence"/>
</dbReference>
<comment type="caution">
    <text evidence="3">The sequence shown here is derived from an EMBL/GenBank/DDBJ whole genome shotgun (WGS) entry which is preliminary data.</text>
</comment>
<reference evidence="5 6" key="1">
    <citation type="submission" date="2018-06" db="EMBL/GenBank/DDBJ databases">
        <title>Three novel Pseudomonas species isolated from symptomatic oak.</title>
        <authorList>
            <person name="Bueno-Gonzalez V."/>
            <person name="Brady C."/>
        </authorList>
    </citation>
    <scope>NUCLEOTIDE SEQUENCE [LARGE SCALE GENOMIC DNA]</scope>
    <source>
        <strain evidence="4 5">P26B</strain>
        <strain evidence="3 6">P6B</strain>
    </source>
</reference>
<keyword evidence="5" id="KW-1185">Reference proteome</keyword>